<dbReference type="EMBL" id="AAEW02000002">
    <property type="protein sequence ID" value="EAT16993.1"/>
    <property type="molecule type" value="Genomic_DNA"/>
</dbReference>
<feature type="domain" description="GGDEF" evidence="5">
    <location>
        <begin position="391"/>
        <end position="526"/>
    </location>
</feature>
<dbReference type="GO" id="GO:0043709">
    <property type="term" value="P:cell adhesion involved in single-species biofilm formation"/>
    <property type="evidence" value="ECO:0007669"/>
    <property type="project" value="TreeGrafter"/>
</dbReference>
<organism evidence="6 7">
    <name type="scientific">Desulfuromonas acetoxidans (strain DSM 684 / 11070)</name>
    <dbReference type="NCBI Taxonomy" id="281689"/>
    <lineage>
        <taxon>Bacteria</taxon>
        <taxon>Pseudomonadati</taxon>
        <taxon>Thermodesulfobacteriota</taxon>
        <taxon>Desulfuromonadia</taxon>
        <taxon>Desulfuromonadales</taxon>
        <taxon>Desulfuromonadaceae</taxon>
        <taxon>Desulfuromonas</taxon>
    </lineage>
</organism>
<dbReference type="EC" id="2.7.7.65" evidence="1"/>
<keyword evidence="7" id="KW-1185">Reference proteome</keyword>
<gene>
    <name evidence="6" type="ORF">Dace_2859</name>
</gene>
<dbReference type="CDD" id="cd01949">
    <property type="entry name" value="GGDEF"/>
    <property type="match status" value="1"/>
</dbReference>
<dbReference type="GO" id="GO:1902201">
    <property type="term" value="P:negative regulation of bacterial-type flagellum-dependent cell motility"/>
    <property type="evidence" value="ECO:0007669"/>
    <property type="project" value="TreeGrafter"/>
</dbReference>
<evidence type="ECO:0000313" key="7">
    <source>
        <dbReference type="Proteomes" id="UP000005695"/>
    </source>
</evidence>
<dbReference type="OrthoDB" id="9790367at2"/>
<evidence type="ECO:0000256" key="3">
    <source>
        <dbReference type="SAM" id="Coils"/>
    </source>
</evidence>
<comment type="caution">
    <text evidence="6">The sequence shown here is derived from an EMBL/GenBank/DDBJ whole genome shotgun (WGS) entry which is preliminary data.</text>
</comment>
<name>Q1K3I1_DESA6</name>
<reference evidence="6" key="1">
    <citation type="submission" date="2006-05" db="EMBL/GenBank/DDBJ databases">
        <title>Annotation of the draft genome assembly of Desulfuromonas acetoxidans DSM 684.</title>
        <authorList>
            <consortium name="US DOE Joint Genome Institute (JGI-ORNL)"/>
            <person name="Larimer F."/>
            <person name="Land M."/>
            <person name="Hauser L."/>
        </authorList>
    </citation>
    <scope>NUCLEOTIDE SEQUENCE [LARGE SCALE GENOMIC DNA]</scope>
    <source>
        <strain evidence="6">DSM 684</strain>
    </source>
</reference>
<dbReference type="GO" id="GO:0005886">
    <property type="term" value="C:plasma membrane"/>
    <property type="evidence" value="ECO:0007669"/>
    <property type="project" value="TreeGrafter"/>
</dbReference>
<dbReference type="Gene3D" id="3.30.450.20">
    <property type="entry name" value="PAS domain"/>
    <property type="match status" value="1"/>
</dbReference>
<sequence length="526" mass="60270">MSIRGRIISMVLLLEIVLMVTAALLFFNEHKKREHETLFYIGNSLKNHFERNARETEQRYSSRVAGFVKSNPAVIDAFIRKDSARMVHLLERKVETLHKEDDFFYCITFVFSDGTIFYHSKDLHRIGQNVASIPFAREGFESRKPVSGLVLSLAGLAYRYSYPVFDQERYVGMIVLVVEPTRAITMLADDYNAECGIFVDRKYVARFEDKNVREIKGQALVAWQGKSFSDAGFTEALFKAKALERFEFSGQIYRRFAPLPIQNYRGEKIGEVLTALNTTKEYHEFRASLMHAGGLFFCVFILTLMSLFGGTGFFLKQVRSLQESLELKVAKRTSALQALNETLSLEIQERKKAQRALKELSEKDVLTGIYNRRKFNTYYETEWSAARREGRVLSLLMIDIDLFKIYNDRYGHLAGDQALHQVAITLNQTVSRPRDFVARYGGEEFICLLPETSQQAAVQLAETMRQHVEDLHYIHEFSDTANVITVSIGVASVIPEKNQAKEELIDLADKALYLAKRDGRNCTRIA</sequence>
<dbReference type="Pfam" id="PF00990">
    <property type="entry name" value="GGDEF"/>
    <property type="match status" value="1"/>
</dbReference>
<dbReference type="PANTHER" id="PTHR45138">
    <property type="entry name" value="REGULATORY COMPONENTS OF SENSORY TRANSDUCTION SYSTEM"/>
    <property type="match status" value="1"/>
</dbReference>
<keyword evidence="4" id="KW-0812">Transmembrane</keyword>
<dbReference type="GO" id="GO:0052621">
    <property type="term" value="F:diguanylate cyclase activity"/>
    <property type="evidence" value="ECO:0007669"/>
    <property type="project" value="UniProtKB-EC"/>
</dbReference>
<dbReference type="AlphaFoldDB" id="Q1K3I1"/>
<protein>
    <recommendedName>
        <fullName evidence="1">diguanylate cyclase</fullName>
        <ecNumber evidence="1">2.7.7.65</ecNumber>
    </recommendedName>
</protein>
<dbReference type="PANTHER" id="PTHR45138:SF9">
    <property type="entry name" value="DIGUANYLATE CYCLASE DGCM-RELATED"/>
    <property type="match status" value="1"/>
</dbReference>
<accession>Q1K3I1</accession>
<dbReference type="InterPro" id="IPR000160">
    <property type="entry name" value="GGDEF_dom"/>
</dbReference>
<dbReference type="NCBIfam" id="TIGR00254">
    <property type="entry name" value="GGDEF"/>
    <property type="match status" value="1"/>
</dbReference>
<evidence type="ECO:0000256" key="1">
    <source>
        <dbReference type="ARBA" id="ARBA00012528"/>
    </source>
</evidence>
<evidence type="ECO:0000256" key="2">
    <source>
        <dbReference type="ARBA" id="ARBA00034247"/>
    </source>
</evidence>
<comment type="catalytic activity">
    <reaction evidence="2">
        <text>2 GTP = 3',3'-c-di-GMP + 2 diphosphate</text>
        <dbReference type="Rhea" id="RHEA:24898"/>
        <dbReference type="ChEBI" id="CHEBI:33019"/>
        <dbReference type="ChEBI" id="CHEBI:37565"/>
        <dbReference type="ChEBI" id="CHEBI:58805"/>
        <dbReference type="EC" id="2.7.7.65"/>
    </reaction>
</comment>
<dbReference type="PROSITE" id="PS50887">
    <property type="entry name" value="GGDEF"/>
    <property type="match status" value="1"/>
</dbReference>
<keyword evidence="4" id="KW-1133">Transmembrane helix</keyword>
<dbReference type="FunFam" id="3.30.70.270:FF:000001">
    <property type="entry name" value="Diguanylate cyclase domain protein"/>
    <property type="match status" value="1"/>
</dbReference>
<keyword evidence="4" id="KW-0472">Membrane</keyword>
<dbReference type="InterPro" id="IPR029787">
    <property type="entry name" value="Nucleotide_cyclase"/>
</dbReference>
<keyword evidence="3" id="KW-0175">Coiled coil</keyword>
<dbReference type="SMART" id="SM00267">
    <property type="entry name" value="GGDEF"/>
    <property type="match status" value="1"/>
</dbReference>
<dbReference type="Proteomes" id="UP000005695">
    <property type="component" value="Unassembled WGS sequence"/>
</dbReference>
<dbReference type="RefSeq" id="WP_005997864.1">
    <property type="nucleotide sequence ID" value="NZ_AAEW02000002.1"/>
</dbReference>
<evidence type="ECO:0000313" key="6">
    <source>
        <dbReference type="EMBL" id="EAT16993.1"/>
    </source>
</evidence>
<dbReference type="InterPro" id="IPR029151">
    <property type="entry name" value="Sensor-like_sf"/>
</dbReference>
<evidence type="ECO:0000256" key="4">
    <source>
        <dbReference type="SAM" id="Phobius"/>
    </source>
</evidence>
<dbReference type="Pfam" id="PF14827">
    <property type="entry name" value="dCache_3"/>
    <property type="match status" value="1"/>
</dbReference>
<reference evidence="6" key="2">
    <citation type="submission" date="2006-05" db="EMBL/GenBank/DDBJ databases">
        <title>Sequencing of the draft genome and assembly of Desulfuromonas acetoxidans DSM 684.</title>
        <authorList>
            <consortium name="US DOE Joint Genome Institute (JGI-PGF)"/>
            <person name="Copeland A."/>
            <person name="Lucas S."/>
            <person name="Lapidus A."/>
            <person name="Barry K."/>
            <person name="Detter J.C."/>
            <person name="Glavina del Rio T."/>
            <person name="Hammon N."/>
            <person name="Israni S."/>
            <person name="Dalin E."/>
            <person name="Tice H."/>
            <person name="Bruce D."/>
            <person name="Pitluck S."/>
            <person name="Richardson P."/>
        </authorList>
    </citation>
    <scope>NUCLEOTIDE SEQUENCE [LARGE SCALE GENOMIC DNA]</scope>
    <source>
        <strain evidence="6">DSM 684</strain>
    </source>
</reference>
<feature type="transmembrane region" description="Helical" evidence="4">
    <location>
        <begin position="294"/>
        <end position="315"/>
    </location>
</feature>
<dbReference type="SUPFAM" id="SSF103190">
    <property type="entry name" value="Sensory domain-like"/>
    <property type="match status" value="1"/>
</dbReference>
<dbReference type="Gene3D" id="3.30.70.270">
    <property type="match status" value="1"/>
</dbReference>
<feature type="transmembrane region" description="Helical" evidence="4">
    <location>
        <begin position="6"/>
        <end position="27"/>
    </location>
</feature>
<proteinExistence type="predicted"/>
<dbReference type="InterPro" id="IPR029150">
    <property type="entry name" value="dCache_3"/>
</dbReference>
<dbReference type="InterPro" id="IPR050469">
    <property type="entry name" value="Diguanylate_Cyclase"/>
</dbReference>
<dbReference type="InterPro" id="IPR043128">
    <property type="entry name" value="Rev_trsase/Diguanyl_cyclase"/>
</dbReference>
<feature type="coiled-coil region" evidence="3">
    <location>
        <begin position="336"/>
        <end position="363"/>
    </location>
</feature>
<dbReference type="SUPFAM" id="SSF55073">
    <property type="entry name" value="Nucleotide cyclase"/>
    <property type="match status" value="1"/>
</dbReference>
<evidence type="ECO:0000259" key="5">
    <source>
        <dbReference type="PROSITE" id="PS50887"/>
    </source>
</evidence>